<evidence type="ECO:0000256" key="10">
    <source>
        <dbReference type="ARBA" id="ARBA00022833"/>
    </source>
</evidence>
<dbReference type="Pfam" id="PF13639">
    <property type="entry name" value="zf-RING_2"/>
    <property type="match status" value="1"/>
</dbReference>
<accession>A0A5B7ADK6</accession>
<dbReference type="FunFam" id="3.30.40.10:FF:000187">
    <property type="entry name" value="E3 ubiquitin-protein ligase ATL6"/>
    <property type="match status" value="1"/>
</dbReference>
<dbReference type="EC" id="2.3.2.27" evidence="4"/>
<evidence type="ECO:0000259" key="17">
    <source>
        <dbReference type="PROSITE" id="PS50089"/>
    </source>
</evidence>
<dbReference type="GO" id="GO:0061630">
    <property type="term" value="F:ubiquitin protein ligase activity"/>
    <property type="evidence" value="ECO:0007669"/>
    <property type="project" value="UniProtKB-EC"/>
</dbReference>
<keyword evidence="6 16" id="KW-0812">Transmembrane</keyword>
<feature type="region of interest" description="Disordered" evidence="15">
    <location>
        <begin position="20"/>
        <end position="43"/>
    </location>
</feature>
<evidence type="ECO:0000256" key="16">
    <source>
        <dbReference type="SAM" id="Phobius"/>
    </source>
</evidence>
<feature type="transmembrane region" description="Helical" evidence="16">
    <location>
        <begin position="57"/>
        <end position="78"/>
    </location>
</feature>
<comment type="catalytic activity">
    <reaction evidence="1">
        <text>S-ubiquitinyl-[E2 ubiquitin-conjugating enzyme]-L-cysteine + [acceptor protein]-L-lysine = [E2 ubiquitin-conjugating enzyme]-L-cysteine + N(6)-ubiquitinyl-[acceptor protein]-L-lysine.</text>
        <dbReference type="EC" id="2.3.2.27"/>
    </reaction>
</comment>
<proteinExistence type="inferred from homology"/>
<evidence type="ECO:0000256" key="4">
    <source>
        <dbReference type="ARBA" id="ARBA00012483"/>
    </source>
</evidence>
<sequence length="209" mass="23288">MKPHSRKLLQDEDALQTTLLPSTTYSPDPLLQPMNNGTSSMATRLLKPNNSHFDSSMALTILVLLVALFFMGFFSIYIRRFSDDSAVDISRRRQRHNGPPPPQTSSRSNPHKGGLDPSAVRSLPLIPYGGDAKHPIDCSICLSEFEERETVKLIPYCRHVFHQECIDTWLSSHVSCPLCRSTRMMFAVDEEESGLGTMQSQGGSDHGVV</sequence>
<feature type="domain" description="RING-type" evidence="17">
    <location>
        <begin position="138"/>
        <end position="180"/>
    </location>
</feature>
<evidence type="ECO:0000256" key="7">
    <source>
        <dbReference type="ARBA" id="ARBA00022723"/>
    </source>
</evidence>
<feature type="compositionally biased region" description="Polar residues" evidence="15">
    <location>
        <begin position="33"/>
        <end position="43"/>
    </location>
</feature>
<keyword evidence="11 16" id="KW-1133">Transmembrane helix</keyword>
<name>A0A5B7ADK6_DAVIN</name>
<keyword evidence="9" id="KW-0833">Ubl conjugation pathway</keyword>
<dbReference type="PANTHER" id="PTHR14155:SF592">
    <property type="entry name" value="RING-H2 FINGER PROTEIN ATL57"/>
    <property type="match status" value="1"/>
</dbReference>
<protein>
    <recommendedName>
        <fullName evidence="4">RING-type E3 ubiquitin transferase</fullName>
        <ecNumber evidence="4">2.3.2.27</ecNumber>
    </recommendedName>
</protein>
<evidence type="ECO:0000256" key="11">
    <source>
        <dbReference type="ARBA" id="ARBA00022989"/>
    </source>
</evidence>
<dbReference type="CDD" id="cd16461">
    <property type="entry name" value="RING-H2_EL5-like"/>
    <property type="match status" value="1"/>
</dbReference>
<dbReference type="SUPFAM" id="SSF57850">
    <property type="entry name" value="RING/U-box"/>
    <property type="match status" value="1"/>
</dbReference>
<keyword evidence="5 18" id="KW-0808">Transferase</keyword>
<comment type="pathway">
    <text evidence="3">Protein modification; protein ubiquitination.</text>
</comment>
<keyword evidence="18" id="KW-0012">Acyltransferase</keyword>
<comment type="subcellular location">
    <subcellularLocation>
        <location evidence="2">Membrane</location>
        <topology evidence="2">Single-pass membrane protein</topology>
    </subcellularLocation>
</comment>
<keyword evidence="7" id="KW-0479">Metal-binding</keyword>
<evidence type="ECO:0000256" key="14">
    <source>
        <dbReference type="PROSITE-ProRule" id="PRU00175"/>
    </source>
</evidence>
<dbReference type="InterPro" id="IPR013083">
    <property type="entry name" value="Znf_RING/FYVE/PHD"/>
</dbReference>
<keyword evidence="12 16" id="KW-0472">Membrane</keyword>
<dbReference type="SMART" id="SM00184">
    <property type="entry name" value="RING"/>
    <property type="match status" value="1"/>
</dbReference>
<organism evidence="18">
    <name type="scientific">Davidia involucrata</name>
    <name type="common">Dove tree</name>
    <dbReference type="NCBI Taxonomy" id="16924"/>
    <lineage>
        <taxon>Eukaryota</taxon>
        <taxon>Viridiplantae</taxon>
        <taxon>Streptophyta</taxon>
        <taxon>Embryophyta</taxon>
        <taxon>Tracheophyta</taxon>
        <taxon>Spermatophyta</taxon>
        <taxon>Magnoliopsida</taxon>
        <taxon>eudicotyledons</taxon>
        <taxon>Gunneridae</taxon>
        <taxon>Pentapetalae</taxon>
        <taxon>asterids</taxon>
        <taxon>Cornales</taxon>
        <taxon>Nyssaceae</taxon>
        <taxon>Davidia</taxon>
    </lineage>
</organism>
<dbReference type="PANTHER" id="PTHR14155">
    <property type="entry name" value="RING FINGER DOMAIN-CONTAINING"/>
    <property type="match status" value="1"/>
</dbReference>
<dbReference type="InterPro" id="IPR001841">
    <property type="entry name" value="Znf_RING"/>
</dbReference>
<evidence type="ECO:0000256" key="8">
    <source>
        <dbReference type="ARBA" id="ARBA00022771"/>
    </source>
</evidence>
<dbReference type="GO" id="GO:0016020">
    <property type="term" value="C:membrane"/>
    <property type="evidence" value="ECO:0007669"/>
    <property type="project" value="UniProtKB-SubCell"/>
</dbReference>
<dbReference type="PROSITE" id="PS50089">
    <property type="entry name" value="ZF_RING_2"/>
    <property type="match status" value="1"/>
</dbReference>
<evidence type="ECO:0000256" key="9">
    <source>
        <dbReference type="ARBA" id="ARBA00022786"/>
    </source>
</evidence>
<keyword evidence="8 14" id="KW-0863">Zinc-finger</keyword>
<evidence type="ECO:0000256" key="6">
    <source>
        <dbReference type="ARBA" id="ARBA00022692"/>
    </source>
</evidence>
<gene>
    <name evidence="18" type="ORF">Din_024233</name>
</gene>
<dbReference type="InterPro" id="IPR053238">
    <property type="entry name" value="RING-H2_zinc_finger"/>
</dbReference>
<dbReference type="EMBL" id="GHES01024233">
    <property type="protein sequence ID" value="MPA54792.1"/>
    <property type="molecule type" value="Transcribed_RNA"/>
</dbReference>
<dbReference type="GO" id="GO:0008270">
    <property type="term" value="F:zinc ion binding"/>
    <property type="evidence" value="ECO:0007669"/>
    <property type="project" value="UniProtKB-KW"/>
</dbReference>
<evidence type="ECO:0000256" key="1">
    <source>
        <dbReference type="ARBA" id="ARBA00000900"/>
    </source>
</evidence>
<dbReference type="InterPro" id="IPR011016">
    <property type="entry name" value="Znf_RING-CH"/>
</dbReference>
<comment type="similarity">
    <text evidence="13">Belongs to the RING-type zinc finger family. ATL subfamily.</text>
</comment>
<dbReference type="AlphaFoldDB" id="A0A5B7ADK6"/>
<keyword evidence="10" id="KW-0862">Zinc</keyword>
<evidence type="ECO:0000256" key="5">
    <source>
        <dbReference type="ARBA" id="ARBA00022679"/>
    </source>
</evidence>
<evidence type="ECO:0000256" key="3">
    <source>
        <dbReference type="ARBA" id="ARBA00004906"/>
    </source>
</evidence>
<evidence type="ECO:0000256" key="13">
    <source>
        <dbReference type="ARBA" id="ARBA00024209"/>
    </source>
</evidence>
<dbReference type="SMART" id="SM00744">
    <property type="entry name" value="RINGv"/>
    <property type="match status" value="1"/>
</dbReference>
<evidence type="ECO:0000313" key="18">
    <source>
        <dbReference type="EMBL" id="MPA54792.1"/>
    </source>
</evidence>
<reference evidence="18" key="1">
    <citation type="submission" date="2019-08" db="EMBL/GenBank/DDBJ databases">
        <title>Reference gene set and small RNA set construction with multiple tissues from Davidia involucrata Baill.</title>
        <authorList>
            <person name="Yang H."/>
            <person name="Zhou C."/>
            <person name="Li G."/>
            <person name="Wang J."/>
            <person name="Gao P."/>
            <person name="Wang M."/>
            <person name="Wang R."/>
            <person name="Zhao Y."/>
        </authorList>
    </citation>
    <scope>NUCLEOTIDE SEQUENCE</scope>
    <source>
        <tissue evidence="18">Mixed with DoveR01_LX</tissue>
    </source>
</reference>
<dbReference type="Gene3D" id="3.30.40.10">
    <property type="entry name" value="Zinc/RING finger domain, C3HC4 (zinc finger)"/>
    <property type="match status" value="1"/>
</dbReference>
<feature type="region of interest" description="Disordered" evidence="15">
    <location>
        <begin position="91"/>
        <end position="116"/>
    </location>
</feature>
<evidence type="ECO:0000256" key="2">
    <source>
        <dbReference type="ARBA" id="ARBA00004167"/>
    </source>
</evidence>
<evidence type="ECO:0000256" key="12">
    <source>
        <dbReference type="ARBA" id="ARBA00023136"/>
    </source>
</evidence>
<evidence type="ECO:0000256" key="15">
    <source>
        <dbReference type="SAM" id="MobiDB-lite"/>
    </source>
</evidence>